<proteinExistence type="predicted"/>
<accession>A0ABR4C992</accession>
<gene>
    <name evidence="2" type="ORF">VTL71DRAFT_2163</name>
</gene>
<feature type="compositionally biased region" description="Polar residues" evidence="1">
    <location>
        <begin position="197"/>
        <end position="225"/>
    </location>
</feature>
<comment type="caution">
    <text evidence="2">The sequence shown here is derived from an EMBL/GenBank/DDBJ whole genome shotgun (WGS) entry which is preliminary data.</text>
</comment>
<keyword evidence="3" id="KW-1185">Reference proteome</keyword>
<dbReference type="EMBL" id="JAZHXI010000011">
    <property type="protein sequence ID" value="KAL2066092.1"/>
    <property type="molecule type" value="Genomic_DNA"/>
</dbReference>
<sequence>MMVLVARSQKSKSKMSPNADPNILVPGTQPGDALPDLSALHTSELKWYYDRRWEAERKIDHSNLKGQHQWCWIVEQFVELYNGADLNIDRTFIMFQVHLAFADRNESAPKPFKFLLIEAYDNLTARNSNVAGFYQDWKIDLEKLRIWVLEHKKALEDDMKQLKEQIGLQEIKSVSLSPDNPVNAAQSIEQAQPHVAPSSQRPIKAASKTQSAGSFTGARGSSSSAAPKKFRPATRAVSKHATIMVDHPLDYENRHQSPVDGKGGMNGSNGRKRAREEVTEGGDEEATKKARVSSKTPKTFAEPTRRSTRIKNGNVFGEQFGGGNGNSGL</sequence>
<evidence type="ECO:0000256" key="1">
    <source>
        <dbReference type="SAM" id="MobiDB-lite"/>
    </source>
</evidence>
<organism evidence="2 3">
    <name type="scientific">Oculimacula yallundae</name>
    <dbReference type="NCBI Taxonomy" id="86028"/>
    <lineage>
        <taxon>Eukaryota</taxon>
        <taxon>Fungi</taxon>
        <taxon>Dikarya</taxon>
        <taxon>Ascomycota</taxon>
        <taxon>Pezizomycotina</taxon>
        <taxon>Leotiomycetes</taxon>
        <taxon>Helotiales</taxon>
        <taxon>Ploettnerulaceae</taxon>
        <taxon>Oculimacula</taxon>
    </lineage>
</organism>
<evidence type="ECO:0000313" key="2">
    <source>
        <dbReference type="EMBL" id="KAL2066092.1"/>
    </source>
</evidence>
<reference evidence="2 3" key="1">
    <citation type="journal article" date="2024" name="Commun. Biol.">
        <title>Comparative genomic analysis of thermophilic fungi reveals convergent evolutionary adaptations and gene losses.</title>
        <authorList>
            <person name="Steindorff A.S."/>
            <person name="Aguilar-Pontes M.V."/>
            <person name="Robinson A.J."/>
            <person name="Andreopoulos B."/>
            <person name="LaButti K."/>
            <person name="Kuo A."/>
            <person name="Mondo S."/>
            <person name="Riley R."/>
            <person name="Otillar R."/>
            <person name="Haridas S."/>
            <person name="Lipzen A."/>
            <person name="Grimwood J."/>
            <person name="Schmutz J."/>
            <person name="Clum A."/>
            <person name="Reid I.D."/>
            <person name="Moisan M.C."/>
            <person name="Butler G."/>
            <person name="Nguyen T.T.M."/>
            <person name="Dewar K."/>
            <person name="Conant G."/>
            <person name="Drula E."/>
            <person name="Henrissat B."/>
            <person name="Hansel C."/>
            <person name="Singer S."/>
            <person name="Hutchinson M.I."/>
            <person name="de Vries R.P."/>
            <person name="Natvig D.O."/>
            <person name="Powell A.J."/>
            <person name="Tsang A."/>
            <person name="Grigoriev I.V."/>
        </authorList>
    </citation>
    <scope>NUCLEOTIDE SEQUENCE [LARGE SCALE GENOMIC DNA]</scope>
    <source>
        <strain evidence="2 3">CBS 494.80</strain>
    </source>
</reference>
<feature type="compositionally biased region" description="Gly residues" evidence="1">
    <location>
        <begin position="319"/>
        <end position="329"/>
    </location>
</feature>
<dbReference type="Proteomes" id="UP001595075">
    <property type="component" value="Unassembled WGS sequence"/>
</dbReference>
<feature type="compositionally biased region" description="Basic and acidic residues" evidence="1">
    <location>
        <begin position="247"/>
        <end position="257"/>
    </location>
</feature>
<evidence type="ECO:0000313" key="3">
    <source>
        <dbReference type="Proteomes" id="UP001595075"/>
    </source>
</evidence>
<feature type="region of interest" description="Disordered" evidence="1">
    <location>
        <begin position="1"/>
        <end position="22"/>
    </location>
</feature>
<feature type="region of interest" description="Disordered" evidence="1">
    <location>
        <begin position="187"/>
        <end position="329"/>
    </location>
</feature>
<name>A0ABR4C992_9HELO</name>
<protein>
    <submittedName>
        <fullName evidence="2">Uncharacterized protein</fullName>
    </submittedName>
</protein>